<keyword evidence="1" id="KW-0732">Signal</keyword>
<gene>
    <name evidence="2" type="ORF">KFL_000880020</name>
</gene>
<protein>
    <recommendedName>
        <fullName evidence="4">Peptidase C39-like domain-containing protein</fullName>
    </recommendedName>
</protein>
<dbReference type="AlphaFoldDB" id="A0A1Y1I0R2"/>
<accession>A0A1Y1I0R2</accession>
<dbReference type="STRING" id="105231.A0A1Y1I0R2"/>
<feature type="chain" id="PRO_5012665919" description="Peptidase C39-like domain-containing protein" evidence="1">
    <location>
        <begin position="21"/>
        <end position="205"/>
    </location>
</feature>
<reference evidence="2 3" key="1">
    <citation type="journal article" date="2014" name="Nat. Commun.">
        <title>Klebsormidium flaccidum genome reveals primary factors for plant terrestrial adaptation.</title>
        <authorList>
            <person name="Hori K."/>
            <person name="Maruyama F."/>
            <person name="Fujisawa T."/>
            <person name="Togashi T."/>
            <person name="Yamamoto N."/>
            <person name="Seo M."/>
            <person name="Sato S."/>
            <person name="Yamada T."/>
            <person name="Mori H."/>
            <person name="Tajima N."/>
            <person name="Moriyama T."/>
            <person name="Ikeuchi M."/>
            <person name="Watanabe M."/>
            <person name="Wada H."/>
            <person name="Kobayashi K."/>
            <person name="Saito M."/>
            <person name="Masuda T."/>
            <person name="Sasaki-Sekimoto Y."/>
            <person name="Mashiguchi K."/>
            <person name="Awai K."/>
            <person name="Shimojima M."/>
            <person name="Masuda S."/>
            <person name="Iwai M."/>
            <person name="Nobusawa T."/>
            <person name="Narise T."/>
            <person name="Kondo S."/>
            <person name="Saito H."/>
            <person name="Sato R."/>
            <person name="Murakawa M."/>
            <person name="Ihara Y."/>
            <person name="Oshima-Yamada Y."/>
            <person name="Ohtaka K."/>
            <person name="Satoh M."/>
            <person name="Sonobe K."/>
            <person name="Ishii M."/>
            <person name="Ohtani R."/>
            <person name="Kanamori-Sato M."/>
            <person name="Honoki R."/>
            <person name="Miyazaki D."/>
            <person name="Mochizuki H."/>
            <person name="Umetsu J."/>
            <person name="Higashi K."/>
            <person name="Shibata D."/>
            <person name="Kamiya Y."/>
            <person name="Sato N."/>
            <person name="Nakamura Y."/>
            <person name="Tabata S."/>
            <person name="Ida S."/>
            <person name="Kurokawa K."/>
            <person name="Ohta H."/>
        </authorList>
    </citation>
    <scope>NUCLEOTIDE SEQUENCE [LARGE SCALE GENOMIC DNA]</scope>
    <source>
        <strain evidence="2 3">NIES-2285</strain>
    </source>
</reference>
<dbReference type="Proteomes" id="UP000054558">
    <property type="component" value="Unassembled WGS sequence"/>
</dbReference>
<dbReference type="EMBL" id="DF237037">
    <property type="protein sequence ID" value="GAQ81688.1"/>
    <property type="molecule type" value="Genomic_DNA"/>
</dbReference>
<evidence type="ECO:0000256" key="1">
    <source>
        <dbReference type="SAM" id="SignalP"/>
    </source>
</evidence>
<sequence length="205" mass="21000">MAIAAALPFLLLVLLAPTQATLNGQCSVGSTPGVCIATADCTSGGGTYASGYCPNDPTDVKCCYKTSCDSGKGSCKWTSSCSGTSVAGYCPGPTAFQCCEAGGSSNNYGTVASYADAHWNCATAACTSTKEGGPLGLEDFLKASGWRTVSVTAANVQKGAVVFMRSWGHVVIGVGSNLIDSHNNARYHVDLNFYSGEGLLAIYVK</sequence>
<evidence type="ECO:0000313" key="3">
    <source>
        <dbReference type="Proteomes" id="UP000054558"/>
    </source>
</evidence>
<organism evidence="2 3">
    <name type="scientific">Klebsormidium nitens</name>
    <name type="common">Green alga</name>
    <name type="synonym">Ulothrix nitens</name>
    <dbReference type="NCBI Taxonomy" id="105231"/>
    <lineage>
        <taxon>Eukaryota</taxon>
        <taxon>Viridiplantae</taxon>
        <taxon>Streptophyta</taxon>
        <taxon>Klebsormidiophyceae</taxon>
        <taxon>Klebsormidiales</taxon>
        <taxon>Klebsormidiaceae</taxon>
        <taxon>Klebsormidium</taxon>
    </lineage>
</organism>
<evidence type="ECO:0000313" key="2">
    <source>
        <dbReference type="EMBL" id="GAQ81688.1"/>
    </source>
</evidence>
<dbReference type="OrthoDB" id="2251794at2759"/>
<keyword evidence="3" id="KW-1185">Reference proteome</keyword>
<name>A0A1Y1I0R2_KLENI</name>
<evidence type="ECO:0008006" key="4">
    <source>
        <dbReference type="Google" id="ProtNLM"/>
    </source>
</evidence>
<feature type="signal peptide" evidence="1">
    <location>
        <begin position="1"/>
        <end position="20"/>
    </location>
</feature>
<proteinExistence type="predicted"/>